<dbReference type="InterPro" id="IPR045031">
    <property type="entry name" value="DHP_synth-like"/>
</dbReference>
<reference evidence="15 16" key="1">
    <citation type="submission" date="2014-07" db="EMBL/GenBank/DDBJ databases">
        <title>Complete genome sequence of a moderately halophilic bacterium Terribacillus aidingensis MP602, isolated from Cryptomeria fortunei in Tianmu mountain in China.</title>
        <authorList>
            <person name="Wang Y."/>
            <person name="Lu P."/>
            <person name="Zhang L."/>
        </authorList>
    </citation>
    <scope>NUCLEOTIDE SEQUENCE [LARGE SCALE GENOMIC DNA]</scope>
    <source>
        <strain evidence="15 16">MP602</strain>
    </source>
</reference>
<dbReference type="AlphaFoldDB" id="A0A075LLZ5"/>
<dbReference type="PANTHER" id="PTHR20941">
    <property type="entry name" value="FOLATE SYNTHESIS PROTEINS"/>
    <property type="match status" value="1"/>
</dbReference>
<sequence>MKRIIGNKEYDLSKQTLVMGIINVTPDSFSDGGSYTNVEAAVKQAQKLAAEGADILDIGGESTRPGYEPVSADEEIARVVPAIQAIKEVVDLPISIDTYKAKTAEAAIKAGASIINDIWGAKYDPDMAHVAARLGVPIILMHNREKAHYNDLIPDMITDLKESIEIAHNAGVKSQDIWLDPGVGFAKSFDENMTAIRELDKISALGYPILLGTSRKRFIGTVLDLPADQRDEGTAATTAFGITKGIHMVRVHEVKQTARIVKMMDALVGKE</sequence>
<evidence type="ECO:0000259" key="14">
    <source>
        <dbReference type="PROSITE" id="PS50972"/>
    </source>
</evidence>
<dbReference type="KEGG" id="tap:GZ22_11210"/>
<feature type="domain" description="Pterin-binding" evidence="14">
    <location>
        <begin position="16"/>
        <end position="262"/>
    </location>
</feature>
<dbReference type="FunFam" id="3.20.20.20:FF:000006">
    <property type="entry name" value="Dihydropteroate synthase"/>
    <property type="match status" value="1"/>
</dbReference>
<evidence type="ECO:0000256" key="13">
    <source>
        <dbReference type="RuleBase" id="RU361205"/>
    </source>
</evidence>
<dbReference type="InterPro" id="IPR011005">
    <property type="entry name" value="Dihydropteroate_synth-like_sf"/>
</dbReference>
<evidence type="ECO:0000313" key="15">
    <source>
        <dbReference type="EMBL" id="AIF67156.1"/>
    </source>
</evidence>
<dbReference type="GO" id="GO:0005829">
    <property type="term" value="C:cytosol"/>
    <property type="evidence" value="ECO:0007669"/>
    <property type="project" value="TreeGrafter"/>
</dbReference>
<dbReference type="HOGENOM" id="CLU_008023_0_2_9"/>
<dbReference type="InterPro" id="IPR006390">
    <property type="entry name" value="DHP_synth_dom"/>
</dbReference>
<evidence type="ECO:0000256" key="7">
    <source>
        <dbReference type="ARBA" id="ARBA00022679"/>
    </source>
</evidence>
<dbReference type="Pfam" id="PF00809">
    <property type="entry name" value="Pterin_bind"/>
    <property type="match status" value="1"/>
</dbReference>
<dbReference type="EMBL" id="CP008876">
    <property type="protein sequence ID" value="AIF67156.1"/>
    <property type="molecule type" value="Genomic_DNA"/>
</dbReference>
<evidence type="ECO:0000256" key="12">
    <source>
        <dbReference type="ARBA" id="ARBA00053449"/>
    </source>
</evidence>
<dbReference type="UniPathway" id="UPA00077">
    <property type="reaction ID" value="UER00156"/>
</dbReference>
<dbReference type="CDD" id="cd00739">
    <property type="entry name" value="DHPS"/>
    <property type="match status" value="1"/>
</dbReference>
<comment type="pathway">
    <text evidence="3 13">Cofactor biosynthesis; tetrahydrofolate biosynthesis; 7,8-dihydrofolate from 2-amino-4-hydroxy-6-hydroxymethyl-7,8-dihydropteridine diphosphate and 4-aminobenzoate: step 1/2.</text>
</comment>
<comment type="similarity">
    <text evidence="4 13">Belongs to the DHPS family.</text>
</comment>
<comment type="function">
    <text evidence="12 13">Catalyzes the condensation of para-aminobenzoate (pABA) with 6-hydroxymethyl-7,8-dihydropterin diphosphate (DHPt-PP) to form 7,8-dihydropteroate (H2Pte), the immediate precursor of folate derivatives.</text>
</comment>
<name>A0A075LLZ5_9BACI</name>
<evidence type="ECO:0000256" key="1">
    <source>
        <dbReference type="ARBA" id="ARBA00000012"/>
    </source>
</evidence>
<evidence type="ECO:0000256" key="8">
    <source>
        <dbReference type="ARBA" id="ARBA00022723"/>
    </source>
</evidence>
<gene>
    <name evidence="15" type="ORF">GZ22_11210</name>
</gene>
<dbReference type="EC" id="2.5.1.15" evidence="5 13"/>
<evidence type="ECO:0000256" key="9">
    <source>
        <dbReference type="ARBA" id="ARBA00022842"/>
    </source>
</evidence>
<dbReference type="GO" id="GO:0046872">
    <property type="term" value="F:metal ion binding"/>
    <property type="evidence" value="ECO:0007669"/>
    <property type="project" value="UniProtKB-KW"/>
</dbReference>
<organism evidence="15 16">
    <name type="scientific">Terribacillus saccharophilus</name>
    <dbReference type="NCBI Taxonomy" id="361277"/>
    <lineage>
        <taxon>Bacteria</taxon>
        <taxon>Bacillati</taxon>
        <taxon>Bacillota</taxon>
        <taxon>Bacilli</taxon>
        <taxon>Bacillales</taxon>
        <taxon>Bacillaceae</taxon>
        <taxon>Terribacillus</taxon>
    </lineage>
</organism>
<dbReference type="PANTHER" id="PTHR20941:SF1">
    <property type="entry name" value="FOLIC ACID SYNTHESIS PROTEIN FOL1"/>
    <property type="match status" value="1"/>
</dbReference>
<protein>
    <recommendedName>
        <fullName evidence="6 13">Dihydropteroate synthase</fullName>
        <shortName evidence="13">DHPS</shortName>
        <ecNumber evidence="5 13">2.5.1.15</ecNumber>
    </recommendedName>
    <alternativeName>
        <fullName evidence="11 13">Dihydropteroate pyrophosphorylase</fullName>
    </alternativeName>
</protein>
<evidence type="ECO:0000256" key="4">
    <source>
        <dbReference type="ARBA" id="ARBA00009503"/>
    </source>
</evidence>
<dbReference type="InterPro" id="IPR000489">
    <property type="entry name" value="Pterin-binding_dom"/>
</dbReference>
<dbReference type="SUPFAM" id="SSF51717">
    <property type="entry name" value="Dihydropteroate synthetase-like"/>
    <property type="match status" value="1"/>
</dbReference>
<dbReference type="PROSITE" id="PS50972">
    <property type="entry name" value="PTERIN_BINDING"/>
    <property type="match status" value="1"/>
</dbReference>
<dbReference type="NCBIfam" id="TIGR01496">
    <property type="entry name" value="DHPS"/>
    <property type="match status" value="1"/>
</dbReference>
<evidence type="ECO:0000256" key="2">
    <source>
        <dbReference type="ARBA" id="ARBA00001946"/>
    </source>
</evidence>
<dbReference type="Gene3D" id="3.20.20.20">
    <property type="entry name" value="Dihydropteroate synthase-like"/>
    <property type="match status" value="1"/>
</dbReference>
<evidence type="ECO:0000313" key="16">
    <source>
        <dbReference type="Proteomes" id="UP000027980"/>
    </source>
</evidence>
<comment type="catalytic activity">
    <reaction evidence="1">
        <text>(7,8-dihydropterin-6-yl)methyl diphosphate + 4-aminobenzoate = 7,8-dihydropteroate + diphosphate</text>
        <dbReference type="Rhea" id="RHEA:19949"/>
        <dbReference type="ChEBI" id="CHEBI:17836"/>
        <dbReference type="ChEBI" id="CHEBI:17839"/>
        <dbReference type="ChEBI" id="CHEBI:33019"/>
        <dbReference type="ChEBI" id="CHEBI:72950"/>
        <dbReference type="EC" id="2.5.1.15"/>
    </reaction>
</comment>
<keyword evidence="10 13" id="KW-0289">Folate biosynthesis</keyword>
<dbReference type="Proteomes" id="UP000027980">
    <property type="component" value="Chromosome"/>
</dbReference>
<evidence type="ECO:0000256" key="5">
    <source>
        <dbReference type="ARBA" id="ARBA00012458"/>
    </source>
</evidence>
<dbReference type="GO" id="GO:0004156">
    <property type="term" value="F:dihydropteroate synthase activity"/>
    <property type="evidence" value="ECO:0007669"/>
    <property type="project" value="UniProtKB-EC"/>
</dbReference>
<evidence type="ECO:0000256" key="10">
    <source>
        <dbReference type="ARBA" id="ARBA00022909"/>
    </source>
</evidence>
<dbReference type="OrthoDB" id="9811744at2"/>
<dbReference type="GO" id="GO:0046654">
    <property type="term" value="P:tetrahydrofolate biosynthetic process"/>
    <property type="evidence" value="ECO:0007669"/>
    <property type="project" value="UniProtKB-UniPathway"/>
</dbReference>
<dbReference type="GeneID" id="34220243"/>
<evidence type="ECO:0000256" key="11">
    <source>
        <dbReference type="ARBA" id="ARBA00030193"/>
    </source>
</evidence>
<accession>A0A075LLZ5</accession>
<keyword evidence="7 13" id="KW-0808">Transferase</keyword>
<dbReference type="PROSITE" id="PS00792">
    <property type="entry name" value="DHPS_1"/>
    <property type="match status" value="1"/>
</dbReference>
<comment type="cofactor">
    <cofactor evidence="2 13">
        <name>Mg(2+)</name>
        <dbReference type="ChEBI" id="CHEBI:18420"/>
    </cofactor>
</comment>
<dbReference type="GO" id="GO:0046656">
    <property type="term" value="P:folic acid biosynthetic process"/>
    <property type="evidence" value="ECO:0007669"/>
    <property type="project" value="UniProtKB-KW"/>
</dbReference>
<evidence type="ECO:0000256" key="3">
    <source>
        <dbReference type="ARBA" id="ARBA00004763"/>
    </source>
</evidence>
<keyword evidence="8 13" id="KW-0479">Metal-binding</keyword>
<proteinExistence type="inferred from homology"/>
<keyword evidence="9 13" id="KW-0460">Magnesium</keyword>
<dbReference type="RefSeq" id="WP_038562369.1">
    <property type="nucleotide sequence ID" value="NZ_CP008876.1"/>
</dbReference>
<dbReference type="PROSITE" id="PS00793">
    <property type="entry name" value="DHPS_2"/>
    <property type="match status" value="1"/>
</dbReference>
<evidence type="ECO:0000256" key="6">
    <source>
        <dbReference type="ARBA" id="ARBA00016919"/>
    </source>
</evidence>